<evidence type="ECO:0000259" key="2">
    <source>
        <dbReference type="SMART" id="SM00867"/>
    </source>
</evidence>
<dbReference type="AlphaFoldDB" id="A0A161PTW4"/>
<evidence type="ECO:0000313" key="3">
    <source>
        <dbReference type="EMBL" id="KYG68808.1"/>
    </source>
</evidence>
<dbReference type="Proteomes" id="UP000075799">
    <property type="component" value="Unassembled WGS sequence"/>
</dbReference>
<evidence type="ECO:0000313" key="4">
    <source>
        <dbReference type="Proteomes" id="UP000075799"/>
    </source>
</evidence>
<name>A0A161PTW4_BDEBC</name>
<feature type="signal peptide" evidence="1">
    <location>
        <begin position="1"/>
        <end position="18"/>
    </location>
</feature>
<protein>
    <recommendedName>
        <fullName evidence="2">Lipid/polyisoprenoid-binding YceI-like domain-containing protein</fullName>
    </recommendedName>
</protein>
<sequence>MKSIIIIIIALFNLPALAAIEMKSVPSQGSVQFEAIGKPSMMKIKGQAAGPSGILTLADSKVQGEMNFALETLDTGIDLRNEHMKEKYLEVKKYPQAKLIIKDLSLPSSWNPQNAKLQDHPFKGLLHLHGVEKEVEGTLSISEKLKTEARFEIKISDFKIDIPSYLGIKVADVVKVQVLINEFITREE</sequence>
<dbReference type="PANTHER" id="PTHR34406">
    <property type="entry name" value="PROTEIN YCEI"/>
    <property type="match status" value="1"/>
</dbReference>
<dbReference type="SUPFAM" id="SSF101874">
    <property type="entry name" value="YceI-like"/>
    <property type="match status" value="1"/>
</dbReference>
<keyword evidence="1" id="KW-0732">Signal</keyword>
<accession>A0A161PTW4</accession>
<dbReference type="InterPro" id="IPR036761">
    <property type="entry name" value="TTHA0802/YceI-like_sf"/>
</dbReference>
<evidence type="ECO:0000256" key="1">
    <source>
        <dbReference type="SAM" id="SignalP"/>
    </source>
</evidence>
<dbReference type="RefSeq" id="WP_063205502.1">
    <property type="nucleotide sequence ID" value="NZ_LUKD01000001.1"/>
</dbReference>
<comment type="caution">
    <text evidence="3">The sequence shown here is derived from an EMBL/GenBank/DDBJ whole genome shotgun (WGS) entry which is preliminary data.</text>
</comment>
<dbReference type="Gene3D" id="2.40.128.110">
    <property type="entry name" value="Lipid/polyisoprenoid-binding, YceI-like"/>
    <property type="match status" value="1"/>
</dbReference>
<dbReference type="InterPro" id="IPR007372">
    <property type="entry name" value="Lipid/polyisoprenoid-bd_YceI"/>
</dbReference>
<proteinExistence type="predicted"/>
<dbReference type="Pfam" id="PF04264">
    <property type="entry name" value="YceI"/>
    <property type="match status" value="1"/>
</dbReference>
<gene>
    <name evidence="3" type="ORF">AZI87_06155</name>
</gene>
<dbReference type="OrthoDB" id="116832at2"/>
<dbReference type="EMBL" id="LUKD01000001">
    <property type="protein sequence ID" value="KYG68808.1"/>
    <property type="molecule type" value="Genomic_DNA"/>
</dbReference>
<reference evidence="3 4" key="1">
    <citation type="submission" date="2016-03" db="EMBL/GenBank/DDBJ databases">
        <authorList>
            <person name="Ploux O."/>
        </authorList>
    </citation>
    <scope>NUCLEOTIDE SEQUENCE [LARGE SCALE GENOMIC DNA]</scope>
    <source>
        <strain evidence="3 4">EC13</strain>
    </source>
</reference>
<feature type="chain" id="PRO_5007824831" description="Lipid/polyisoprenoid-binding YceI-like domain-containing protein" evidence="1">
    <location>
        <begin position="19"/>
        <end position="188"/>
    </location>
</feature>
<dbReference type="SMART" id="SM00867">
    <property type="entry name" value="YceI"/>
    <property type="match status" value="1"/>
</dbReference>
<organism evidence="3 4">
    <name type="scientific">Bdellovibrio bacteriovorus</name>
    <dbReference type="NCBI Taxonomy" id="959"/>
    <lineage>
        <taxon>Bacteria</taxon>
        <taxon>Pseudomonadati</taxon>
        <taxon>Bdellovibrionota</taxon>
        <taxon>Bdellovibrionia</taxon>
        <taxon>Bdellovibrionales</taxon>
        <taxon>Pseudobdellovibrionaceae</taxon>
        <taxon>Bdellovibrio</taxon>
    </lineage>
</organism>
<feature type="domain" description="Lipid/polyisoprenoid-binding YceI-like" evidence="2">
    <location>
        <begin position="17"/>
        <end position="184"/>
    </location>
</feature>
<dbReference type="PANTHER" id="PTHR34406:SF1">
    <property type="entry name" value="PROTEIN YCEI"/>
    <property type="match status" value="1"/>
</dbReference>